<gene>
    <name evidence="1" type="ORF">DWW07_08340</name>
</gene>
<proteinExistence type="predicted"/>
<accession>A0A395XAT8</accession>
<sequence length="202" mass="22789">MNTTSNVTTNATVSTLMSLLNAEYNMNKVADYVHMKESRTIDSRYINISTYDTICTVEETTVTDETFTLIEGRYADECEHDTAYHYIYLNCNVEGWRVRIIVNSKGTIAEIKEICTADQMVEILRSSMIGKPYDELAVRKILLLEDKGETAVDTVEGCATLDDGKEYRCIGYYVQVEEAKGIKVILDDNNIVSAVETLTMNN</sequence>
<evidence type="ECO:0000313" key="1">
    <source>
        <dbReference type="EMBL" id="RGV64211.1"/>
    </source>
</evidence>
<dbReference type="RefSeq" id="WP_118012982.1">
    <property type="nucleotide sequence ID" value="NZ_JAAILP010000018.1"/>
</dbReference>
<dbReference type="Proteomes" id="UP000265828">
    <property type="component" value="Unassembled WGS sequence"/>
</dbReference>
<protein>
    <submittedName>
        <fullName evidence="1">Uncharacterized protein</fullName>
    </submittedName>
</protein>
<comment type="caution">
    <text evidence="1">The sequence shown here is derived from an EMBL/GenBank/DDBJ whole genome shotgun (WGS) entry which is preliminary data.</text>
</comment>
<organism evidence="1 2">
    <name type="scientific">Blautia obeum</name>
    <dbReference type="NCBI Taxonomy" id="40520"/>
    <lineage>
        <taxon>Bacteria</taxon>
        <taxon>Bacillati</taxon>
        <taxon>Bacillota</taxon>
        <taxon>Clostridia</taxon>
        <taxon>Lachnospirales</taxon>
        <taxon>Lachnospiraceae</taxon>
        <taxon>Blautia</taxon>
    </lineage>
</organism>
<dbReference type="EMBL" id="QRZI01000005">
    <property type="protein sequence ID" value="RGV64211.1"/>
    <property type="molecule type" value="Genomic_DNA"/>
</dbReference>
<reference evidence="1 2" key="1">
    <citation type="submission" date="2018-08" db="EMBL/GenBank/DDBJ databases">
        <title>A genome reference for cultivated species of the human gut microbiota.</title>
        <authorList>
            <person name="Zou Y."/>
            <person name="Xue W."/>
            <person name="Luo G."/>
        </authorList>
    </citation>
    <scope>NUCLEOTIDE SEQUENCE [LARGE SCALE GENOMIC DNA]</scope>
    <source>
        <strain evidence="1 2">AF14-23</strain>
    </source>
</reference>
<name>A0A395XAT8_9FIRM</name>
<dbReference type="AlphaFoldDB" id="A0A395XAT8"/>
<evidence type="ECO:0000313" key="2">
    <source>
        <dbReference type="Proteomes" id="UP000265828"/>
    </source>
</evidence>